<evidence type="ECO:0000259" key="6">
    <source>
        <dbReference type="SMART" id="SM00827"/>
    </source>
</evidence>
<dbReference type="GO" id="GO:0004314">
    <property type="term" value="F:[acyl-carrier-protein] S-malonyltransferase activity"/>
    <property type="evidence" value="ECO:0007669"/>
    <property type="project" value="UniProtKB-EC"/>
</dbReference>
<dbReference type="Gene3D" id="3.40.366.10">
    <property type="entry name" value="Malonyl-Coenzyme A Acyl Carrier Protein, domain 2"/>
    <property type="match status" value="1"/>
</dbReference>
<gene>
    <name evidence="7" type="ORF">BP422_11105</name>
</gene>
<evidence type="ECO:0000256" key="4">
    <source>
        <dbReference type="ARBA" id="ARBA00023315"/>
    </source>
</evidence>
<dbReference type="InterPro" id="IPR004410">
    <property type="entry name" value="Malonyl_CoA-ACP_transAc_FabD"/>
</dbReference>
<dbReference type="GO" id="GO:0006633">
    <property type="term" value="P:fatty acid biosynthetic process"/>
    <property type="evidence" value="ECO:0007669"/>
    <property type="project" value="TreeGrafter"/>
</dbReference>
<dbReference type="InterPro" id="IPR014043">
    <property type="entry name" value="Acyl_transferase_dom"/>
</dbReference>
<comment type="similarity">
    <text evidence="1">Belongs to the FabD family.</text>
</comment>
<sequence>MDKIALLFPGQGSQYVGMGQALCEAHPIAARTFEEASDALGFNLQTLCFAGDVQELTKTEHAQPAILTASVAAFRVYSQEMDIEPQWVAGHSLGEFTALTCAGAIQFADAVRLVYRRGQFMQAATPQGVGAMSAIFGLNAQLVEEICREHSRDGAIVVVANHNSADQIVISGHAHAVRQVEEACKQHGSTSVVSLKVSAPFHSPFMVQAAEQLNEELKRYTYCDPKWPVISNVTAQPYVHADQLVDLLTAQTISPVRWQSTMDYLVKQGANTVIELGPKNVLTNLAKGYPLRAFAFDRQGEINRYQQELQDAKTRNQAVIAQLVDSCIAIAVCTKNRGLDEEAYQRGVIAPYQALQQLRQQLEQGEKEGGYGEVREAVSLLRLILQTKKAPDAEQAMRFEQLTSKPDLQQRFPEISNEWQAS</sequence>
<dbReference type="Gene3D" id="3.30.70.250">
    <property type="entry name" value="Malonyl-CoA ACP transacylase, ACP-binding"/>
    <property type="match status" value="1"/>
</dbReference>
<dbReference type="Proteomes" id="UP000197781">
    <property type="component" value="Chromosome"/>
</dbReference>
<dbReference type="InterPro" id="IPR001227">
    <property type="entry name" value="Ac_transferase_dom_sf"/>
</dbReference>
<evidence type="ECO:0000313" key="8">
    <source>
        <dbReference type="Proteomes" id="UP000197781"/>
    </source>
</evidence>
<reference evidence="7 8" key="1">
    <citation type="submission" date="2016-11" db="EMBL/GenBank/DDBJ databases">
        <authorList>
            <person name="Jaros S."/>
            <person name="Januszkiewicz K."/>
            <person name="Wedrychowicz H."/>
        </authorList>
    </citation>
    <scope>NUCLEOTIDE SEQUENCE [LARGE SCALE GENOMIC DNA]</scope>
    <source>
        <strain evidence="7 8">NF2</strain>
    </source>
</reference>
<dbReference type="AlphaFoldDB" id="A0A220MG53"/>
<protein>
    <recommendedName>
        <fullName evidence="2">[acyl-carrier-protein] S-malonyltransferase</fullName>
        <ecNumber evidence="2">2.3.1.39</ecNumber>
    </recommendedName>
</protein>
<dbReference type="FunFam" id="3.30.70.250:FF:000001">
    <property type="entry name" value="Malonyl CoA-acyl carrier protein transacylase"/>
    <property type="match status" value="1"/>
</dbReference>
<evidence type="ECO:0000256" key="1">
    <source>
        <dbReference type="ARBA" id="ARBA00008217"/>
    </source>
</evidence>
<accession>A0A220MG53</accession>
<dbReference type="InterPro" id="IPR016036">
    <property type="entry name" value="Malonyl_transacylase_ACP-bd"/>
</dbReference>
<dbReference type="SUPFAM" id="SSF55048">
    <property type="entry name" value="Probable ACP-binding domain of malonyl-CoA ACP transacylase"/>
    <property type="match status" value="1"/>
</dbReference>
<dbReference type="InterPro" id="IPR050858">
    <property type="entry name" value="Mal-CoA-ACP_Trans/PKS_FabD"/>
</dbReference>
<evidence type="ECO:0000256" key="3">
    <source>
        <dbReference type="ARBA" id="ARBA00022679"/>
    </source>
</evidence>
<evidence type="ECO:0000256" key="2">
    <source>
        <dbReference type="ARBA" id="ARBA00013258"/>
    </source>
</evidence>
<comment type="catalytic activity">
    <reaction evidence="5">
        <text>holo-[ACP] + malonyl-CoA = malonyl-[ACP] + CoA</text>
        <dbReference type="Rhea" id="RHEA:41792"/>
        <dbReference type="Rhea" id="RHEA-COMP:9623"/>
        <dbReference type="Rhea" id="RHEA-COMP:9685"/>
        <dbReference type="ChEBI" id="CHEBI:57287"/>
        <dbReference type="ChEBI" id="CHEBI:57384"/>
        <dbReference type="ChEBI" id="CHEBI:64479"/>
        <dbReference type="ChEBI" id="CHEBI:78449"/>
        <dbReference type="EC" id="2.3.1.39"/>
    </reaction>
</comment>
<dbReference type="GO" id="GO:0005829">
    <property type="term" value="C:cytosol"/>
    <property type="evidence" value="ECO:0007669"/>
    <property type="project" value="TreeGrafter"/>
</dbReference>
<evidence type="ECO:0000256" key="5">
    <source>
        <dbReference type="ARBA" id="ARBA00048462"/>
    </source>
</evidence>
<dbReference type="KEGG" id="bfm:BP422_11105"/>
<dbReference type="NCBIfam" id="TIGR00128">
    <property type="entry name" value="fabD"/>
    <property type="match status" value="1"/>
</dbReference>
<proteinExistence type="inferred from homology"/>
<dbReference type="Pfam" id="PF00698">
    <property type="entry name" value="Acyl_transf_1"/>
    <property type="match status" value="1"/>
</dbReference>
<dbReference type="InterPro" id="IPR016035">
    <property type="entry name" value="Acyl_Trfase/lysoPLipase"/>
</dbReference>
<dbReference type="SMART" id="SM00827">
    <property type="entry name" value="PKS_AT"/>
    <property type="match status" value="1"/>
</dbReference>
<feature type="domain" description="Malonyl-CoA:ACP transacylase (MAT)" evidence="6">
    <location>
        <begin position="7"/>
        <end position="301"/>
    </location>
</feature>
<keyword evidence="3 7" id="KW-0808">Transferase</keyword>
<dbReference type="PANTHER" id="PTHR42681:SF1">
    <property type="entry name" value="MALONYL-COA-ACYL CARRIER PROTEIN TRANSACYLASE, MITOCHONDRIAL"/>
    <property type="match status" value="1"/>
</dbReference>
<dbReference type="RefSeq" id="WP_088907831.1">
    <property type="nucleotide sequence ID" value="NZ_CP018145.1"/>
</dbReference>
<name>A0A220MG53_9BACL</name>
<dbReference type="EC" id="2.3.1.39" evidence="2"/>
<organism evidence="7 8">
    <name type="scientific">Brevibacillus formosus</name>
    <dbReference type="NCBI Taxonomy" id="54913"/>
    <lineage>
        <taxon>Bacteria</taxon>
        <taxon>Bacillati</taxon>
        <taxon>Bacillota</taxon>
        <taxon>Bacilli</taxon>
        <taxon>Bacillales</taxon>
        <taxon>Paenibacillaceae</taxon>
        <taxon>Brevibacillus</taxon>
    </lineage>
</organism>
<keyword evidence="4" id="KW-0012">Acyltransferase</keyword>
<evidence type="ECO:0000313" key="7">
    <source>
        <dbReference type="EMBL" id="ASJ54041.1"/>
    </source>
</evidence>
<dbReference type="SUPFAM" id="SSF52151">
    <property type="entry name" value="FabD/lysophospholipase-like"/>
    <property type="match status" value="1"/>
</dbReference>
<dbReference type="EMBL" id="CP018145">
    <property type="protein sequence ID" value="ASJ54041.1"/>
    <property type="molecule type" value="Genomic_DNA"/>
</dbReference>
<dbReference type="PANTHER" id="PTHR42681">
    <property type="entry name" value="MALONYL-COA-ACYL CARRIER PROTEIN TRANSACYLASE, MITOCHONDRIAL"/>
    <property type="match status" value="1"/>
</dbReference>